<dbReference type="AlphaFoldDB" id="A0A1M7ZBY2"/>
<proteinExistence type="inferred from homology"/>
<evidence type="ECO:0000256" key="3">
    <source>
        <dbReference type="ARBA" id="ARBA00022643"/>
    </source>
</evidence>
<organism evidence="11 12">
    <name type="scientific">Pseudoxanthobacter soli DSM 19599</name>
    <dbReference type="NCBI Taxonomy" id="1123029"/>
    <lineage>
        <taxon>Bacteria</taxon>
        <taxon>Pseudomonadati</taxon>
        <taxon>Pseudomonadota</taxon>
        <taxon>Alphaproteobacteria</taxon>
        <taxon>Hyphomicrobiales</taxon>
        <taxon>Segnochrobactraceae</taxon>
        <taxon>Pseudoxanthobacter</taxon>
    </lineage>
</organism>
<dbReference type="EC" id="1.-.-.-" evidence="7"/>
<accession>A0A1M7ZBY2</accession>
<dbReference type="GO" id="GO:0016491">
    <property type="term" value="F:oxidoreductase activity"/>
    <property type="evidence" value="ECO:0007669"/>
    <property type="project" value="UniProtKB-UniRule"/>
</dbReference>
<keyword evidence="4 7" id="KW-0521">NADP</keyword>
<name>A0A1M7ZBY2_9HYPH</name>
<dbReference type="EMBL" id="FRXO01000002">
    <property type="protein sequence ID" value="SHO62421.1"/>
    <property type="molecule type" value="Genomic_DNA"/>
</dbReference>
<dbReference type="Gene3D" id="3.40.109.10">
    <property type="entry name" value="NADH Oxidase"/>
    <property type="match status" value="1"/>
</dbReference>
<evidence type="ECO:0000256" key="1">
    <source>
        <dbReference type="ARBA" id="ARBA00007118"/>
    </source>
</evidence>
<keyword evidence="12" id="KW-1185">Reference proteome</keyword>
<dbReference type="InterPro" id="IPR052530">
    <property type="entry name" value="NAD(P)H_nitroreductase"/>
</dbReference>
<evidence type="ECO:0000256" key="4">
    <source>
        <dbReference type="ARBA" id="ARBA00022857"/>
    </source>
</evidence>
<dbReference type="InterPro" id="IPR026021">
    <property type="entry name" value="YdjA-like"/>
</dbReference>
<feature type="binding site" description="in other chain" evidence="8">
    <location>
        <begin position="14"/>
        <end position="16"/>
    </location>
    <ligand>
        <name>FMN</name>
        <dbReference type="ChEBI" id="CHEBI:58210"/>
        <note>ligand shared between dimeric partners</note>
    </ligand>
</feature>
<dbReference type="InterPro" id="IPR000415">
    <property type="entry name" value="Nitroreductase-like"/>
</dbReference>
<gene>
    <name evidence="11" type="ORF">SAMN02745172_01026</name>
</gene>
<feature type="region of interest" description="Disordered" evidence="9">
    <location>
        <begin position="174"/>
        <end position="195"/>
    </location>
</feature>
<comment type="similarity">
    <text evidence="1 7">Belongs to the nitroreductase family.</text>
</comment>
<evidence type="ECO:0000256" key="8">
    <source>
        <dbReference type="PIRSR" id="PIRSR000232-1"/>
    </source>
</evidence>
<dbReference type="SUPFAM" id="SSF55469">
    <property type="entry name" value="FMN-dependent nitroreductase-like"/>
    <property type="match status" value="1"/>
</dbReference>
<evidence type="ECO:0000256" key="6">
    <source>
        <dbReference type="ARBA" id="ARBA00023027"/>
    </source>
</evidence>
<evidence type="ECO:0000313" key="12">
    <source>
        <dbReference type="Proteomes" id="UP000186406"/>
    </source>
</evidence>
<keyword evidence="6 7" id="KW-0520">NAD</keyword>
<dbReference type="PANTHER" id="PTHR43821:SF1">
    <property type="entry name" value="NAD(P)H NITROREDUCTASE YDJA-RELATED"/>
    <property type="match status" value="1"/>
</dbReference>
<evidence type="ECO:0000313" key="11">
    <source>
        <dbReference type="EMBL" id="SHO62421.1"/>
    </source>
</evidence>
<evidence type="ECO:0000256" key="9">
    <source>
        <dbReference type="SAM" id="MobiDB-lite"/>
    </source>
</evidence>
<keyword evidence="2 7" id="KW-0285">Flavoprotein</keyword>
<evidence type="ECO:0000256" key="2">
    <source>
        <dbReference type="ARBA" id="ARBA00022630"/>
    </source>
</evidence>
<dbReference type="InterPro" id="IPR029479">
    <property type="entry name" value="Nitroreductase"/>
</dbReference>
<feature type="binding site" description="in other chain" evidence="8">
    <location>
        <begin position="139"/>
        <end position="141"/>
    </location>
    <ligand>
        <name>FMN</name>
        <dbReference type="ChEBI" id="CHEBI:58210"/>
        <note>ligand shared between dimeric partners</note>
    </ligand>
</feature>
<dbReference type="PIRSF" id="PIRSF000232">
    <property type="entry name" value="YdjA"/>
    <property type="match status" value="1"/>
</dbReference>
<protein>
    <recommendedName>
        <fullName evidence="7">Putative NAD(P)H nitroreductase</fullName>
        <ecNumber evidence="7">1.-.-.-</ecNumber>
    </recommendedName>
</protein>
<dbReference type="Proteomes" id="UP000186406">
    <property type="component" value="Unassembled WGS sequence"/>
</dbReference>
<dbReference type="RefSeq" id="WP_073626283.1">
    <property type="nucleotide sequence ID" value="NZ_FRXO01000002.1"/>
</dbReference>
<dbReference type="STRING" id="1123029.SAMN02745172_01026"/>
<evidence type="ECO:0000256" key="7">
    <source>
        <dbReference type="PIRNR" id="PIRNR000232"/>
    </source>
</evidence>
<reference evidence="11 12" key="1">
    <citation type="submission" date="2016-12" db="EMBL/GenBank/DDBJ databases">
        <authorList>
            <person name="Song W.-J."/>
            <person name="Kurnit D.M."/>
        </authorList>
    </citation>
    <scope>NUCLEOTIDE SEQUENCE [LARGE SCALE GENOMIC DNA]</scope>
    <source>
        <strain evidence="11 12">DSM 19599</strain>
    </source>
</reference>
<dbReference type="Pfam" id="PF00881">
    <property type="entry name" value="Nitroreductase"/>
    <property type="match status" value="1"/>
</dbReference>
<feature type="binding site" evidence="8">
    <location>
        <position position="45"/>
    </location>
    <ligand>
        <name>FMN</name>
        <dbReference type="ChEBI" id="CHEBI:58210"/>
        <note>ligand shared between dimeric partners</note>
    </ligand>
</feature>
<evidence type="ECO:0000259" key="10">
    <source>
        <dbReference type="Pfam" id="PF00881"/>
    </source>
</evidence>
<evidence type="ECO:0000256" key="5">
    <source>
        <dbReference type="ARBA" id="ARBA00023002"/>
    </source>
</evidence>
<feature type="binding site" evidence="8">
    <location>
        <position position="41"/>
    </location>
    <ligand>
        <name>FMN</name>
        <dbReference type="ChEBI" id="CHEBI:58210"/>
        <note>ligand shared between dimeric partners</note>
    </ligand>
</feature>
<keyword evidence="3 7" id="KW-0288">FMN</keyword>
<sequence>MGPDEAVLAFLEARRSPPLRSLAAPGPSAEDLARMLAIAARVPDHGRLVPWRFIVIEGDARRAAGERLDRLYAEQNPGLDPAKADMWTLYLMRAPTVVVVVSRADSAAKVPEWNQQLSAGAAGMALTMAAAAMGFASQWLLKWPVRDPDAAALLGIGRDERAAGMFHIGRPSLIAPDRPRPAPESVVTRWSPDEA</sequence>
<feature type="domain" description="Nitroreductase" evidence="10">
    <location>
        <begin position="12"/>
        <end position="170"/>
    </location>
</feature>
<comment type="cofactor">
    <cofactor evidence="8">
        <name>FMN</name>
        <dbReference type="ChEBI" id="CHEBI:58210"/>
    </cofactor>
    <text evidence="8">Binds 1 FMN per subunit.</text>
</comment>
<keyword evidence="5 7" id="KW-0560">Oxidoreductase</keyword>
<dbReference type="PANTHER" id="PTHR43821">
    <property type="entry name" value="NAD(P)H NITROREDUCTASE YDJA-RELATED"/>
    <property type="match status" value="1"/>
</dbReference>